<dbReference type="Proteomes" id="UP001501645">
    <property type="component" value="Unassembled WGS sequence"/>
</dbReference>
<protein>
    <recommendedName>
        <fullName evidence="5">GDP-L-fucose synthase</fullName>
        <ecNumber evidence="5">1.1.1.271</ecNumber>
    </recommendedName>
    <alternativeName>
        <fullName evidence="5">GDP-4-keto-6-deoxy-D-mannose-3,5-epimerase-4-reductase</fullName>
    </alternativeName>
</protein>
<keyword evidence="8" id="KW-1185">Reference proteome</keyword>
<dbReference type="RefSeq" id="WP_345439319.1">
    <property type="nucleotide sequence ID" value="NZ_BAABKO010000004.1"/>
</dbReference>
<feature type="binding site" evidence="5">
    <location>
        <position position="216"/>
    </location>
    <ligand>
        <name>substrate</name>
    </ligand>
</feature>
<evidence type="ECO:0000256" key="4">
    <source>
        <dbReference type="ARBA" id="ARBA00023235"/>
    </source>
</evidence>
<feature type="binding site" evidence="5">
    <location>
        <position position="154"/>
    </location>
    <ligand>
        <name>NADP(+)</name>
        <dbReference type="ChEBI" id="CHEBI:58349"/>
    </ligand>
</feature>
<sequence>MTAVDGVEYSPAELDRDATFYVAGHRGLVGSAIWRRLEAGGFENLVGQTSSELDLRERDAVFDFFRATQPRYVALAAAKVGGILANSTFPVDFLSDNIRIQTNVMDAAREVGVERLLFLGSSCIYPKYAPQPIREDSLLTGHLEPTNDAYAIAKIAGILHVQSVRRQYGLPWISAMPTNLYGPNDNYSPTGSHVLPALIRRYDEAASAGDARVTNWGTGTPRREFLHADDMADASLHLLEHYDGPAQVNVGTGSDITIREIAETIAGVVGFEGETDWDTTKPDGTPQKLLDVSALAAAGWTSKISLEEGIERTVAWYRAHVGALRG</sequence>
<dbReference type="EC" id="1.1.1.271" evidence="5"/>
<proteinExistence type="inferred from homology"/>
<reference evidence="8" key="1">
    <citation type="journal article" date="2019" name="Int. J. Syst. Evol. Microbiol.">
        <title>The Global Catalogue of Microorganisms (GCM) 10K type strain sequencing project: providing services to taxonomists for standard genome sequencing and annotation.</title>
        <authorList>
            <consortium name="The Broad Institute Genomics Platform"/>
            <consortium name="The Broad Institute Genome Sequencing Center for Infectious Disease"/>
            <person name="Wu L."/>
            <person name="Ma J."/>
        </authorList>
    </citation>
    <scope>NUCLEOTIDE SEQUENCE [LARGE SCALE GENOMIC DNA]</scope>
    <source>
        <strain evidence="8">JCM 18537</strain>
    </source>
</reference>
<feature type="binding site" evidence="5">
    <location>
        <position position="201"/>
    </location>
    <ligand>
        <name>substrate</name>
    </ligand>
</feature>
<comment type="function">
    <text evidence="5">Catalyzes the two-step NADP-dependent conversion of GDP-4-dehydro-6-deoxy-D-mannose to GDP-fucose, involving an epimerase and a reductase reaction.</text>
</comment>
<dbReference type="InterPro" id="IPR001509">
    <property type="entry name" value="Epimerase_deHydtase"/>
</dbReference>
<dbReference type="Pfam" id="PF01370">
    <property type="entry name" value="Epimerase"/>
    <property type="match status" value="1"/>
</dbReference>
<keyword evidence="2 5" id="KW-0521">NADP</keyword>
<evidence type="ECO:0000256" key="3">
    <source>
        <dbReference type="ARBA" id="ARBA00023002"/>
    </source>
</evidence>
<dbReference type="InterPro" id="IPR028614">
    <property type="entry name" value="GDP_fucose/colitose_synth"/>
</dbReference>
<keyword evidence="3 5" id="KW-0560">Oxidoreductase</keyword>
<feature type="site" description="Important for catalytic activity" evidence="5">
    <location>
        <position position="121"/>
    </location>
</feature>
<evidence type="ECO:0000259" key="6">
    <source>
        <dbReference type="Pfam" id="PF01370"/>
    </source>
</evidence>
<evidence type="ECO:0000256" key="1">
    <source>
        <dbReference type="ARBA" id="ARBA00005959"/>
    </source>
</evidence>
<comment type="catalytic activity">
    <reaction evidence="5">
        <text>GDP-beta-L-fucose + NADP(+) = GDP-4-dehydro-alpha-D-rhamnose + NADPH + H(+)</text>
        <dbReference type="Rhea" id="RHEA:18885"/>
        <dbReference type="ChEBI" id="CHEBI:15378"/>
        <dbReference type="ChEBI" id="CHEBI:57273"/>
        <dbReference type="ChEBI" id="CHEBI:57783"/>
        <dbReference type="ChEBI" id="CHEBI:57964"/>
        <dbReference type="ChEBI" id="CHEBI:58349"/>
        <dbReference type="EC" id="1.1.1.271"/>
    </reaction>
</comment>
<feature type="binding site" evidence="5">
    <location>
        <position position="193"/>
    </location>
    <ligand>
        <name>NADP(+)</name>
        <dbReference type="ChEBI" id="CHEBI:58349"/>
    </ligand>
</feature>
<name>A0ABP9AB86_9MICO</name>
<feature type="binding site" evidence="5">
    <location>
        <begin position="24"/>
        <end position="30"/>
    </location>
    <ligand>
        <name>NADP(+)</name>
        <dbReference type="ChEBI" id="CHEBI:58349"/>
    </ligand>
</feature>
<evidence type="ECO:0000313" key="7">
    <source>
        <dbReference type="EMBL" id="GAA4777690.1"/>
    </source>
</evidence>
<evidence type="ECO:0000313" key="8">
    <source>
        <dbReference type="Proteomes" id="UP001501645"/>
    </source>
</evidence>
<feature type="active site" description="Proton donor/acceptor" evidence="5">
    <location>
        <position position="150"/>
    </location>
</feature>
<feature type="domain" description="NAD-dependent epimerase/dehydratase" evidence="6">
    <location>
        <begin position="21"/>
        <end position="251"/>
    </location>
</feature>
<feature type="binding site" evidence="5">
    <location>
        <position position="283"/>
    </location>
    <ligand>
        <name>substrate</name>
    </ligand>
</feature>
<comment type="similarity">
    <text evidence="1 5">Belongs to the NAD(P)-dependent epimerase/dehydratase family. Fucose synthase subfamily.</text>
</comment>
<keyword evidence="4 5" id="KW-0413">Isomerase</keyword>
<gene>
    <name evidence="5" type="primary">fcl</name>
    <name evidence="7" type="ORF">GCM10023351_23140</name>
</gene>
<dbReference type="PANTHER" id="PTHR43238:SF1">
    <property type="entry name" value="GDP-L-FUCOSE SYNTHASE"/>
    <property type="match status" value="1"/>
</dbReference>
<dbReference type="InterPro" id="IPR036291">
    <property type="entry name" value="NAD(P)-bd_dom_sf"/>
</dbReference>
<dbReference type="PANTHER" id="PTHR43238">
    <property type="entry name" value="GDP-L-FUCOSE SYNTHASE"/>
    <property type="match status" value="1"/>
</dbReference>
<dbReference type="EMBL" id="BAABKO010000004">
    <property type="protein sequence ID" value="GAA4777690.1"/>
    <property type="molecule type" value="Genomic_DNA"/>
</dbReference>
<dbReference type="CDD" id="cd05239">
    <property type="entry name" value="GDP_FS_SDR_e"/>
    <property type="match status" value="1"/>
</dbReference>
<comment type="pathway">
    <text evidence="5">Nucleotide-sugar biosynthesis; GDP-L-fucose biosynthesis via de novo pathway; GDP-L-fucose from GDP-alpha-D-mannose: step 2/2.</text>
</comment>
<dbReference type="SUPFAM" id="SSF51735">
    <property type="entry name" value="NAD(P)-binding Rossmann-fold domains"/>
    <property type="match status" value="1"/>
</dbReference>
<dbReference type="Gene3D" id="3.90.25.10">
    <property type="entry name" value="UDP-galactose 4-epimerase, domain 1"/>
    <property type="match status" value="1"/>
</dbReference>
<organism evidence="7 8">
    <name type="scientific">Microbacterium gilvum</name>
    <dbReference type="NCBI Taxonomy" id="1336204"/>
    <lineage>
        <taxon>Bacteria</taxon>
        <taxon>Bacillati</taxon>
        <taxon>Actinomycetota</taxon>
        <taxon>Actinomycetes</taxon>
        <taxon>Micrococcales</taxon>
        <taxon>Microbacteriaceae</taxon>
        <taxon>Microbacterium</taxon>
    </lineage>
</organism>
<accession>A0ABP9AB86</accession>
<feature type="binding site" evidence="5">
    <location>
        <begin position="177"/>
        <end position="180"/>
    </location>
    <ligand>
        <name>NADP(+)</name>
        <dbReference type="ChEBI" id="CHEBI:58349"/>
    </ligand>
</feature>
<dbReference type="HAMAP" id="MF_00956">
    <property type="entry name" value="GDP_fucose_synth"/>
    <property type="match status" value="1"/>
</dbReference>
<keyword evidence="5" id="KW-0511">Multifunctional enzyme</keyword>
<feature type="binding site" evidence="5">
    <location>
        <position position="223"/>
    </location>
    <ligand>
        <name>substrate</name>
    </ligand>
</feature>
<evidence type="ECO:0000256" key="5">
    <source>
        <dbReference type="HAMAP-Rule" id="MF_00956"/>
    </source>
</evidence>
<dbReference type="Gene3D" id="3.40.50.720">
    <property type="entry name" value="NAD(P)-binding Rossmann-like Domain"/>
    <property type="match status" value="1"/>
</dbReference>
<evidence type="ECO:0000256" key="2">
    <source>
        <dbReference type="ARBA" id="ARBA00022857"/>
    </source>
</evidence>
<comment type="caution">
    <text evidence="7">The sequence shown here is derived from an EMBL/GenBank/DDBJ whole genome shotgun (WGS) entry which is preliminary data.</text>
</comment>
<feature type="binding site" evidence="5">
    <location>
        <begin position="119"/>
        <end position="122"/>
    </location>
    <ligand>
        <name>NADP(+)</name>
        <dbReference type="ChEBI" id="CHEBI:58349"/>
    </ligand>
</feature>
<feature type="site" description="Important for catalytic activity" evidence="5">
    <location>
        <position position="123"/>
    </location>
</feature>